<gene>
    <name evidence="3" type="ORF">SAMN05421688_0870</name>
</gene>
<dbReference type="InterPro" id="IPR025295">
    <property type="entry name" value="eCIS_core_dom"/>
</dbReference>
<proteinExistence type="predicted"/>
<evidence type="ECO:0000313" key="3">
    <source>
        <dbReference type="EMBL" id="SFA78551.1"/>
    </source>
</evidence>
<feature type="region of interest" description="Disordered" evidence="1">
    <location>
        <begin position="1"/>
        <end position="30"/>
    </location>
</feature>
<protein>
    <recommendedName>
        <fullName evidence="2">eCIS core domain-containing protein</fullName>
    </recommendedName>
</protein>
<evidence type="ECO:0000259" key="2">
    <source>
        <dbReference type="Pfam" id="PF13699"/>
    </source>
</evidence>
<sequence>MRTQAPARAAPAPASRRTAGPAPLRPSLALPAPTVQRKCACGGGCARCVSQAQARQQASPGHAGDPYEREADSIADRILRMSAPAQAVASRPVDTAASPKRPRATPAGTPAASPPAPAAGVAGLVPGAGRPLDTAARQYMEPRFSHDFSGVRVHTGTRAAARAAGIGAAAFTVGRDIVYGRDTPGPHTQAGRHILAHELTHVIQQRSAPALERTAGAAVVHQYPDRLYAARLDASQCATDCAAEDGTEPGSGSFTLTIYADKEGPFLLLPATHKVGHSWLRLEDDTGKFWTYGFWPQEGYEADDLKADVAGCVHHPDTIHEPTAEKTFDLTAEQFAAAHAKALEICNTTPKYNLFGLQCTEFVKRVLDAAGQGSFGGFGLIWESPNALDSWLQTHSAILGLGVTAATSAGGPAAGLDLSYRYEFYSALGSKLRFYGMARSEISGPVKSLGAGLGVELNPQRVWLPTPFLEGGGLFGDLGALPGQTDVGAGLSASTGLRYNIDEIGVVGIEYNVVKDLVNDDPALNRLMFTAGIRLF</sequence>
<evidence type="ECO:0000256" key="1">
    <source>
        <dbReference type="SAM" id="MobiDB-lite"/>
    </source>
</evidence>
<dbReference type="OrthoDB" id="7387101at2"/>
<dbReference type="Pfam" id="PF13699">
    <property type="entry name" value="eCIS_core"/>
    <property type="match status" value="1"/>
</dbReference>
<dbReference type="Proteomes" id="UP000198796">
    <property type="component" value="Unassembled WGS sequence"/>
</dbReference>
<feature type="region of interest" description="Disordered" evidence="1">
    <location>
        <begin position="84"/>
        <end position="120"/>
    </location>
</feature>
<accession>A0A1I0VQF8</accession>
<keyword evidence="4" id="KW-1185">Reference proteome</keyword>
<organism evidence="3 4">
    <name type="scientific">Poseidonocella pacifica</name>
    <dbReference type="NCBI Taxonomy" id="871651"/>
    <lineage>
        <taxon>Bacteria</taxon>
        <taxon>Pseudomonadati</taxon>
        <taxon>Pseudomonadota</taxon>
        <taxon>Alphaproteobacteria</taxon>
        <taxon>Rhodobacterales</taxon>
        <taxon>Roseobacteraceae</taxon>
        <taxon>Poseidonocella</taxon>
    </lineage>
</organism>
<name>A0A1I0VQF8_9RHOB</name>
<dbReference type="EMBL" id="FOJU01000001">
    <property type="protein sequence ID" value="SFA78551.1"/>
    <property type="molecule type" value="Genomic_DNA"/>
</dbReference>
<dbReference type="STRING" id="871651.SAMN05421688_0870"/>
<evidence type="ECO:0000313" key="4">
    <source>
        <dbReference type="Proteomes" id="UP000198796"/>
    </source>
</evidence>
<dbReference type="AlphaFoldDB" id="A0A1I0VQF8"/>
<feature type="domain" description="eCIS core" evidence="2">
    <location>
        <begin position="131"/>
        <end position="208"/>
    </location>
</feature>
<reference evidence="3 4" key="1">
    <citation type="submission" date="2016-10" db="EMBL/GenBank/DDBJ databases">
        <authorList>
            <person name="de Groot N.N."/>
        </authorList>
    </citation>
    <scope>NUCLEOTIDE SEQUENCE [LARGE SCALE GENOMIC DNA]</scope>
    <source>
        <strain evidence="3 4">DSM 29316</strain>
    </source>
</reference>